<feature type="region of interest" description="Disordered" evidence="1">
    <location>
        <begin position="1"/>
        <end position="31"/>
    </location>
</feature>
<sequence>MNALASAHTGDVRGPSLSQEVAGEDGNDQRSDGIGKAAQGLIDVESSQTIFKLETQSVYGSAFAFPQIARSSGYRGMFVALWCRAYLALGLNYLVQFALVMFVGEATQIMNPLGGQMHLCDFGADLDVCKGPDAPFQPRCTGPGGTQFSPPRLYGYTQWAVQKFTKQALLDVLPDQEGLINEKVDPGEYGLENRSCRWLCLLLFALSVNHEIQVCLRMIAMFWYLPSDPDKCDWIEIDKQHKASYRIAGMPIHWKLITGLTVLIPKGTTLLMDTSGILDTVLGAMSMAFILNVDEMLHDCMITHAGRNVMDGIRGLRDEPDSEGADDAEAGPRYHDKGPKVFDLFRQVVPLRLLMTLMVMGVFIHRYYRFKCVYKEELGLWVSKDMYLPERASYSLTDFIFNGMLHTVESSSKPFWTMPTPPHLQ</sequence>
<keyword evidence="4" id="KW-1185">Reference proteome</keyword>
<evidence type="ECO:0000313" key="4">
    <source>
        <dbReference type="Proteomes" id="UP000604046"/>
    </source>
</evidence>
<dbReference type="AlphaFoldDB" id="A0A812LHC0"/>
<keyword evidence="2" id="KW-1133">Transmembrane helix</keyword>
<dbReference type="EMBL" id="CAJNDS010001112">
    <property type="protein sequence ID" value="CAE7247546.1"/>
    <property type="molecule type" value="Genomic_DNA"/>
</dbReference>
<dbReference type="OrthoDB" id="413010at2759"/>
<evidence type="ECO:0000256" key="2">
    <source>
        <dbReference type="SAM" id="Phobius"/>
    </source>
</evidence>
<comment type="caution">
    <text evidence="3">The sequence shown here is derived from an EMBL/GenBank/DDBJ whole genome shotgun (WGS) entry which is preliminary data.</text>
</comment>
<feature type="transmembrane region" description="Helical" evidence="2">
    <location>
        <begin position="79"/>
        <end position="103"/>
    </location>
</feature>
<name>A0A812LHC0_9DINO</name>
<dbReference type="Proteomes" id="UP000604046">
    <property type="component" value="Unassembled WGS sequence"/>
</dbReference>
<keyword evidence="2" id="KW-0472">Membrane</keyword>
<feature type="transmembrane region" description="Helical" evidence="2">
    <location>
        <begin position="349"/>
        <end position="368"/>
    </location>
</feature>
<accession>A0A812LHC0</accession>
<evidence type="ECO:0000256" key="1">
    <source>
        <dbReference type="SAM" id="MobiDB-lite"/>
    </source>
</evidence>
<evidence type="ECO:0000313" key="3">
    <source>
        <dbReference type="EMBL" id="CAE7247546.1"/>
    </source>
</evidence>
<gene>
    <name evidence="3" type="primary">RH35</name>
    <name evidence="3" type="ORF">SNAT2548_LOCUS11875</name>
</gene>
<organism evidence="3 4">
    <name type="scientific">Symbiodinium natans</name>
    <dbReference type="NCBI Taxonomy" id="878477"/>
    <lineage>
        <taxon>Eukaryota</taxon>
        <taxon>Sar</taxon>
        <taxon>Alveolata</taxon>
        <taxon>Dinophyceae</taxon>
        <taxon>Suessiales</taxon>
        <taxon>Symbiodiniaceae</taxon>
        <taxon>Symbiodinium</taxon>
    </lineage>
</organism>
<keyword evidence="2" id="KW-0812">Transmembrane</keyword>
<protein>
    <submittedName>
        <fullName evidence="3">RH35 protein</fullName>
    </submittedName>
</protein>
<proteinExistence type="predicted"/>
<reference evidence="3" key="1">
    <citation type="submission" date="2021-02" db="EMBL/GenBank/DDBJ databases">
        <authorList>
            <person name="Dougan E. K."/>
            <person name="Rhodes N."/>
            <person name="Thang M."/>
            <person name="Chan C."/>
        </authorList>
    </citation>
    <scope>NUCLEOTIDE SEQUENCE</scope>
</reference>